<evidence type="ECO:0000313" key="3">
    <source>
        <dbReference type="Proteomes" id="UP001158045"/>
    </source>
</evidence>
<keyword evidence="3" id="KW-1185">Reference proteome</keyword>
<name>A0ABT6NE38_9FIRM</name>
<dbReference type="InterPro" id="IPR001387">
    <property type="entry name" value="Cro/C1-type_HTH"/>
</dbReference>
<dbReference type="CDD" id="cd00093">
    <property type="entry name" value="HTH_XRE"/>
    <property type="match status" value="1"/>
</dbReference>
<reference evidence="2 3" key="1">
    <citation type="submission" date="2023-04" db="EMBL/GenBank/DDBJ databases">
        <title>Fusibacter bizertensis strain WBS, isolated from littoral bottom sediments of the Arctic seas - biochemical and genomic analysis.</title>
        <authorList>
            <person name="Brioukhanov A.L."/>
        </authorList>
    </citation>
    <scope>NUCLEOTIDE SEQUENCE [LARGE SCALE GENOMIC DNA]</scope>
    <source>
        <strain evidence="2 3">WBS</strain>
    </source>
</reference>
<sequence>MNKCSARNRGIAEIPFNIRLKYFMEIRNLDAKAIGEISEDDNFNGNLERSIYNYLKGITVPKSNSIDRLARVLNVHPEHLLCDYGIYWRSIAVVRCKLDGIAYNGEPFNSKGEFCLYGRYEFDTSEYIDKEKFNFNNGGCYDSDYFNISSAEKEEYDIIDEEIDDYIERITDIIAEKDLFDIYKLTTYNDCYFSFSDHAWDLLIDFNGLDTNEKEELLSFLIDITPIKNFDKASVCISDFMKSIELMLGHDETYFKNDFENIMSKFNDSQDYRTYCLNIVYDLIEQSTPIEIERISERINDCTTMDLKDWRFLKCHYSLLELNNDIYYYLDKVITNKIEKLMSKQQIID</sequence>
<dbReference type="Gene3D" id="1.10.260.40">
    <property type="entry name" value="lambda repressor-like DNA-binding domains"/>
    <property type="match status" value="1"/>
</dbReference>
<evidence type="ECO:0000259" key="1">
    <source>
        <dbReference type="PROSITE" id="PS50943"/>
    </source>
</evidence>
<organism evidence="2 3">
    <name type="scientific">Fusibacter bizertensis</name>
    <dbReference type="NCBI Taxonomy" id="1488331"/>
    <lineage>
        <taxon>Bacteria</taxon>
        <taxon>Bacillati</taxon>
        <taxon>Bacillota</taxon>
        <taxon>Clostridia</taxon>
        <taxon>Eubacteriales</taxon>
        <taxon>Eubacteriales Family XII. Incertae Sedis</taxon>
        <taxon>Fusibacter</taxon>
    </lineage>
</organism>
<evidence type="ECO:0000313" key="2">
    <source>
        <dbReference type="EMBL" id="MDH8678656.1"/>
    </source>
</evidence>
<accession>A0ABT6NE38</accession>
<dbReference type="EMBL" id="JARYZI010000006">
    <property type="protein sequence ID" value="MDH8678656.1"/>
    <property type="molecule type" value="Genomic_DNA"/>
</dbReference>
<dbReference type="PROSITE" id="PS50943">
    <property type="entry name" value="HTH_CROC1"/>
    <property type="match status" value="1"/>
</dbReference>
<gene>
    <name evidence="2" type="ORF">QE109_10885</name>
</gene>
<protein>
    <submittedName>
        <fullName evidence="2">Helix-turn-helix transcriptional regulator</fullName>
    </submittedName>
</protein>
<proteinExistence type="predicted"/>
<dbReference type="InterPro" id="IPR010982">
    <property type="entry name" value="Lambda_DNA-bd_dom_sf"/>
</dbReference>
<dbReference type="Proteomes" id="UP001158045">
    <property type="component" value="Unassembled WGS sequence"/>
</dbReference>
<feature type="domain" description="HTH cro/C1-type" evidence="1">
    <location>
        <begin position="50"/>
        <end position="80"/>
    </location>
</feature>
<comment type="caution">
    <text evidence="2">The sequence shown here is derived from an EMBL/GenBank/DDBJ whole genome shotgun (WGS) entry which is preliminary data.</text>
</comment>
<dbReference type="RefSeq" id="WP_281094506.1">
    <property type="nucleotide sequence ID" value="NZ_JARYZI010000006.1"/>
</dbReference>